<accession>A0A9K3GR10</accession>
<proteinExistence type="predicted"/>
<dbReference type="EMBL" id="BDIP01008688">
    <property type="protein sequence ID" value="GIQ91963.1"/>
    <property type="molecule type" value="Genomic_DNA"/>
</dbReference>
<organism evidence="2 3">
    <name type="scientific">Kipferlia bialata</name>
    <dbReference type="NCBI Taxonomy" id="797122"/>
    <lineage>
        <taxon>Eukaryota</taxon>
        <taxon>Metamonada</taxon>
        <taxon>Carpediemonas-like organisms</taxon>
        <taxon>Kipferlia</taxon>
    </lineage>
</organism>
<protein>
    <submittedName>
        <fullName evidence="2">Uncharacterized protein</fullName>
    </submittedName>
</protein>
<keyword evidence="1" id="KW-0677">Repeat</keyword>
<evidence type="ECO:0000313" key="2">
    <source>
        <dbReference type="EMBL" id="GIQ91963.1"/>
    </source>
</evidence>
<sequence length="63" mass="7204">MEPIPDSQRANLPEWQRKTLLAQRNGQRNTIYGTDGSAYKGEWKDAMRHGLGIHVFSNGDVYK</sequence>
<dbReference type="Pfam" id="PF02493">
    <property type="entry name" value="MORN"/>
    <property type="match status" value="1"/>
</dbReference>
<gene>
    <name evidence="2" type="ORF">KIPB_015466</name>
</gene>
<keyword evidence="3" id="KW-1185">Reference proteome</keyword>
<dbReference type="Gene3D" id="2.20.110.10">
    <property type="entry name" value="Histone H3 K4-specific methyltransferase SET7/9 N-terminal domain"/>
    <property type="match status" value="1"/>
</dbReference>
<dbReference type="SUPFAM" id="SSF82185">
    <property type="entry name" value="Histone H3 K4-specific methyltransferase SET7/9 N-terminal domain"/>
    <property type="match status" value="1"/>
</dbReference>
<dbReference type="OrthoDB" id="270720at2759"/>
<evidence type="ECO:0000313" key="3">
    <source>
        <dbReference type="Proteomes" id="UP000265618"/>
    </source>
</evidence>
<dbReference type="AlphaFoldDB" id="A0A9K3GR10"/>
<name>A0A9K3GR10_9EUKA</name>
<dbReference type="InterPro" id="IPR003409">
    <property type="entry name" value="MORN"/>
</dbReference>
<feature type="non-terminal residue" evidence="2">
    <location>
        <position position="1"/>
    </location>
</feature>
<reference evidence="2 3" key="1">
    <citation type="journal article" date="2018" name="PLoS ONE">
        <title>The draft genome of Kipferlia bialata reveals reductive genome evolution in fornicate parasites.</title>
        <authorList>
            <person name="Tanifuji G."/>
            <person name="Takabayashi S."/>
            <person name="Kume K."/>
            <person name="Takagi M."/>
            <person name="Nakayama T."/>
            <person name="Kamikawa R."/>
            <person name="Inagaki Y."/>
            <person name="Hashimoto T."/>
        </authorList>
    </citation>
    <scope>NUCLEOTIDE SEQUENCE [LARGE SCALE GENOMIC DNA]</scope>
    <source>
        <strain evidence="2">NY0173</strain>
    </source>
</reference>
<evidence type="ECO:0000256" key="1">
    <source>
        <dbReference type="ARBA" id="ARBA00022737"/>
    </source>
</evidence>
<dbReference type="Proteomes" id="UP000265618">
    <property type="component" value="Unassembled WGS sequence"/>
</dbReference>
<comment type="caution">
    <text evidence="2">The sequence shown here is derived from an EMBL/GenBank/DDBJ whole genome shotgun (WGS) entry which is preliminary data.</text>
</comment>